<feature type="region of interest" description="Disordered" evidence="1">
    <location>
        <begin position="228"/>
        <end position="341"/>
    </location>
</feature>
<gene>
    <name evidence="2" type="ORF">HMPREF3230_00976</name>
</gene>
<protein>
    <submittedName>
        <fullName evidence="2">Uncharacterized protein</fullName>
    </submittedName>
</protein>
<feature type="region of interest" description="Disordered" evidence="1">
    <location>
        <begin position="441"/>
        <end position="463"/>
    </location>
</feature>
<sequence>MNQGNTMLQNLGNGKNIHSNMSLPFKKIVSGVIVSLSVVGLACSLSSCGSNSVKSSATKTENQKVKKLSEYKVEFLITANDDFDSASSPVIMHFIGDDENNKDVDFYHAIVANDKQDIISMKPGKYKVEMSDCMLSDGSVLVVDSDGFDGGIGIDKNNDNKIQISFGDKLSARIVDEHYVNRYADFVKTALKNGDESLSGENGKAIAETVAKNIKTFADIRHVAAPVENFSVNKTPQGHTGSTNTSNPHKNATTHQPHSNAQTHNESNPTPKPQPKPVVPQPKPNPSTPPQPNPVTPHPHHHNNHPAHPVDPAPHPVPPAPHPVPPAPHPVPPAPQPANDVFTTGRMIIGTRFGYSLEDEWHGHDIIADPFKYRTINAETHTVTYDRFKTHQFVIDWFNPYERKLLEAGINGCYHTLYGRYTINMRTHTFTYEVIGETQTPPYEPDANLPGHRRGTVQGGFDN</sequence>
<feature type="compositionally biased region" description="Polar residues" evidence="1">
    <location>
        <begin position="230"/>
        <end position="267"/>
    </location>
</feature>
<organism evidence="2 3">
    <name type="scientific">Gardnerella vaginalis</name>
    <dbReference type="NCBI Taxonomy" id="2702"/>
    <lineage>
        <taxon>Bacteria</taxon>
        <taxon>Bacillati</taxon>
        <taxon>Actinomycetota</taxon>
        <taxon>Actinomycetes</taxon>
        <taxon>Bifidobacteriales</taxon>
        <taxon>Bifidobacteriaceae</taxon>
        <taxon>Gardnerella</taxon>
    </lineage>
</organism>
<feature type="compositionally biased region" description="Pro residues" evidence="1">
    <location>
        <begin position="270"/>
        <end position="297"/>
    </location>
</feature>
<dbReference type="Proteomes" id="UP000070505">
    <property type="component" value="Unassembled WGS sequence"/>
</dbReference>
<proteinExistence type="predicted"/>
<dbReference type="PRINTS" id="PR01217">
    <property type="entry name" value="PRICHEXTENSN"/>
</dbReference>
<comment type="caution">
    <text evidence="2">The sequence shown here is derived from an EMBL/GenBank/DDBJ whole genome shotgun (WGS) entry which is preliminary data.</text>
</comment>
<accession>A0A135Z4X0</accession>
<reference evidence="2 3" key="1">
    <citation type="submission" date="2016-02" db="EMBL/GenBank/DDBJ databases">
        <authorList>
            <person name="Wen L."/>
            <person name="He K."/>
            <person name="Yang H."/>
        </authorList>
    </citation>
    <scope>NUCLEOTIDE SEQUENCE [LARGE SCALE GENOMIC DNA]</scope>
    <source>
        <strain evidence="2 3">CMW7778B</strain>
    </source>
</reference>
<name>A0A135Z4X0_GARVA</name>
<evidence type="ECO:0000313" key="3">
    <source>
        <dbReference type="Proteomes" id="UP000070505"/>
    </source>
</evidence>
<evidence type="ECO:0000256" key="1">
    <source>
        <dbReference type="SAM" id="MobiDB-lite"/>
    </source>
</evidence>
<feature type="compositionally biased region" description="Pro residues" evidence="1">
    <location>
        <begin position="309"/>
        <end position="336"/>
    </location>
</feature>
<dbReference type="EMBL" id="LSRC01000040">
    <property type="protein sequence ID" value="KXI16661.1"/>
    <property type="molecule type" value="Genomic_DNA"/>
</dbReference>
<dbReference type="AlphaFoldDB" id="A0A135Z4X0"/>
<dbReference type="PATRIC" id="fig|2702.101.peg.957"/>
<evidence type="ECO:0000313" key="2">
    <source>
        <dbReference type="EMBL" id="KXI16661.1"/>
    </source>
</evidence>